<feature type="signal peptide" evidence="1">
    <location>
        <begin position="1"/>
        <end position="19"/>
    </location>
</feature>
<feature type="chain" id="PRO_5020770240" evidence="1">
    <location>
        <begin position="20"/>
        <end position="217"/>
    </location>
</feature>
<dbReference type="Proteomes" id="UP000295678">
    <property type="component" value="Unassembled WGS sequence"/>
</dbReference>
<sequence length="217" mass="23869">MRGAMLGVAAALAPAAAAAHPHVWVTSRSDIVFDRAGMISAVRHSWTFDDGFSAYASQGLDEDGDGILTREELQPLAQVNVESLHEFEFFTYLGLTDVDEVYGAFAEPVDYWLDYDGRQLTLHFTLPLKEPFDPRRGSAAIEVYDPTFFVDFGLADVDPVMLVDAPDGCYPEVQPAEGFDPKTAEMLARIPADVRDLPPELLDLTSGNANTIRIICR</sequence>
<protein>
    <submittedName>
        <fullName evidence="2">ABC-type uncharacterized transport system substrate-binding protein</fullName>
    </submittedName>
</protein>
<dbReference type="EMBL" id="SMAK01000001">
    <property type="protein sequence ID" value="TCT13233.1"/>
    <property type="molecule type" value="Genomic_DNA"/>
</dbReference>
<accession>A0A4R3MIT8</accession>
<keyword evidence="3" id="KW-1185">Reference proteome</keyword>
<dbReference type="InterPro" id="IPR010412">
    <property type="entry name" value="DUF1007"/>
</dbReference>
<dbReference type="Pfam" id="PF06226">
    <property type="entry name" value="DUF1007"/>
    <property type="match status" value="1"/>
</dbReference>
<dbReference type="AlphaFoldDB" id="A0A4R3MIT8"/>
<evidence type="ECO:0000256" key="1">
    <source>
        <dbReference type="SAM" id="SignalP"/>
    </source>
</evidence>
<organism evidence="2 3">
    <name type="scientific">Tepidamorphus gemmatus</name>
    <dbReference type="NCBI Taxonomy" id="747076"/>
    <lineage>
        <taxon>Bacteria</taxon>
        <taxon>Pseudomonadati</taxon>
        <taxon>Pseudomonadota</taxon>
        <taxon>Alphaproteobacteria</taxon>
        <taxon>Hyphomicrobiales</taxon>
        <taxon>Tepidamorphaceae</taxon>
        <taxon>Tepidamorphus</taxon>
    </lineage>
</organism>
<reference evidence="2 3" key="1">
    <citation type="submission" date="2019-03" db="EMBL/GenBank/DDBJ databases">
        <title>Genomic Encyclopedia of Type Strains, Phase IV (KMG-IV): sequencing the most valuable type-strain genomes for metagenomic binning, comparative biology and taxonomic classification.</title>
        <authorList>
            <person name="Goeker M."/>
        </authorList>
    </citation>
    <scope>NUCLEOTIDE SEQUENCE [LARGE SCALE GENOMIC DNA]</scope>
    <source>
        <strain evidence="2 3">DSM 19345</strain>
    </source>
</reference>
<name>A0A4R3MIT8_9HYPH</name>
<dbReference type="InterPro" id="IPR018247">
    <property type="entry name" value="EF_Hand_1_Ca_BS"/>
</dbReference>
<comment type="caution">
    <text evidence="2">The sequence shown here is derived from an EMBL/GenBank/DDBJ whole genome shotgun (WGS) entry which is preliminary data.</text>
</comment>
<evidence type="ECO:0000313" key="3">
    <source>
        <dbReference type="Proteomes" id="UP000295678"/>
    </source>
</evidence>
<evidence type="ECO:0000313" key="2">
    <source>
        <dbReference type="EMBL" id="TCT13233.1"/>
    </source>
</evidence>
<dbReference type="PROSITE" id="PS00018">
    <property type="entry name" value="EF_HAND_1"/>
    <property type="match status" value="1"/>
</dbReference>
<gene>
    <name evidence="2" type="ORF">EDC22_10194</name>
</gene>
<proteinExistence type="predicted"/>
<keyword evidence="1" id="KW-0732">Signal</keyword>